<sequence>MSSYGGPDANWTTSVVETERGPMLAVEAEEIVGEERYYLVNENGSLADPEPIRREDAPDDMTGLRFEPALTRYEIMAQVTVESFGNGIENGTIETRYPRGNSSLLSATYDYSPDECDPVWSDEEQTCTRFQADMYASYDTKSWQSSASVPSNSGVSTSGGGSSPTASTSTPSASNRSNSTGLTTGG</sequence>
<reference evidence="2 3" key="1">
    <citation type="submission" date="2022-06" db="EMBL/GenBank/DDBJ databases">
        <title>Halogeometricum sp. a new haloarchaeum isolate from saline soil.</title>
        <authorList>
            <person name="Strakova D."/>
            <person name="Galisteo C."/>
            <person name="Sanchez-Porro C."/>
            <person name="Ventosa A."/>
        </authorList>
    </citation>
    <scope>NUCLEOTIDE SEQUENCE [LARGE SCALE GENOMIC DNA]</scope>
    <source>
        <strain evidence="3">S3BR25-2</strain>
    </source>
</reference>
<feature type="compositionally biased region" description="Low complexity" evidence="1">
    <location>
        <begin position="163"/>
        <end position="180"/>
    </location>
</feature>
<accession>A0ABU2G3G2</accession>
<proteinExistence type="predicted"/>
<organism evidence="2 3">
    <name type="scientific">Halogeometricum luteum</name>
    <dbReference type="NCBI Taxonomy" id="2950537"/>
    <lineage>
        <taxon>Archaea</taxon>
        <taxon>Methanobacteriati</taxon>
        <taxon>Methanobacteriota</taxon>
        <taxon>Stenosarchaea group</taxon>
        <taxon>Halobacteria</taxon>
        <taxon>Halobacteriales</taxon>
        <taxon>Haloferacaceae</taxon>
        <taxon>Halogeometricum</taxon>
    </lineage>
</organism>
<dbReference type="Proteomes" id="UP001254813">
    <property type="component" value="Unassembled WGS sequence"/>
</dbReference>
<name>A0ABU2G3G2_9EURY</name>
<protein>
    <submittedName>
        <fullName evidence="2">Uncharacterized protein</fullName>
    </submittedName>
</protein>
<dbReference type="EMBL" id="JAMQOQ010000003">
    <property type="protein sequence ID" value="MDS0295330.1"/>
    <property type="molecule type" value="Genomic_DNA"/>
</dbReference>
<evidence type="ECO:0000256" key="1">
    <source>
        <dbReference type="SAM" id="MobiDB-lite"/>
    </source>
</evidence>
<evidence type="ECO:0000313" key="3">
    <source>
        <dbReference type="Proteomes" id="UP001254813"/>
    </source>
</evidence>
<comment type="caution">
    <text evidence="2">The sequence shown here is derived from an EMBL/GenBank/DDBJ whole genome shotgun (WGS) entry which is preliminary data.</text>
</comment>
<feature type="region of interest" description="Disordered" evidence="1">
    <location>
        <begin position="141"/>
        <end position="186"/>
    </location>
</feature>
<feature type="compositionally biased region" description="Low complexity" evidence="1">
    <location>
        <begin position="145"/>
        <end position="156"/>
    </location>
</feature>
<keyword evidence="3" id="KW-1185">Reference proteome</keyword>
<gene>
    <name evidence="2" type="ORF">NDI79_14225</name>
</gene>
<evidence type="ECO:0000313" key="2">
    <source>
        <dbReference type="EMBL" id="MDS0295330.1"/>
    </source>
</evidence>
<dbReference type="RefSeq" id="WP_310929207.1">
    <property type="nucleotide sequence ID" value="NZ_JAMQOQ010000003.1"/>
</dbReference>